<keyword evidence="3" id="KW-1185">Reference proteome</keyword>
<organism evidence="2 3">
    <name type="scientific">Acidovorax lacteus</name>
    <dbReference type="NCBI Taxonomy" id="1924988"/>
    <lineage>
        <taxon>Bacteria</taxon>
        <taxon>Pseudomonadati</taxon>
        <taxon>Pseudomonadota</taxon>
        <taxon>Betaproteobacteria</taxon>
        <taxon>Burkholderiales</taxon>
        <taxon>Comamonadaceae</taxon>
        <taxon>Acidovorax</taxon>
    </lineage>
</organism>
<accession>A0ABP8LJG8</accession>
<protein>
    <recommendedName>
        <fullName evidence="4">DUF995 domain-containing protein</fullName>
    </recommendedName>
</protein>
<sequence length="114" mass="13068">MRFTTRALAVAALSLMAFHATAGEYAFTLHNRAKGWTINGFYTFQDGRWSKNWLGKGDRIRPGESAAMDWHSDDGDCVVPFRVSWENYGTDEFKLDWCKGVKNVYMLDKGFRSD</sequence>
<name>A0ABP8LJG8_9BURK</name>
<dbReference type="Proteomes" id="UP001501788">
    <property type="component" value="Unassembled WGS sequence"/>
</dbReference>
<dbReference type="EMBL" id="BAABEX010000030">
    <property type="protein sequence ID" value="GAA4429435.1"/>
    <property type="molecule type" value="Genomic_DNA"/>
</dbReference>
<proteinExistence type="predicted"/>
<feature type="chain" id="PRO_5046970275" description="DUF995 domain-containing protein" evidence="1">
    <location>
        <begin position="23"/>
        <end position="114"/>
    </location>
</feature>
<gene>
    <name evidence="2" type="ORF">GCM10023090_29460</name>
</gene>
<evidence type="ECO:0000256" key="1">
    <source>
        <dbReference type="SAM" id="SignalP"/>
    </source>
</evidence>
<dbReference type="RefSeq" id="WP_345066939.1">
    <property type="nucleotide sequence ID" value="NZ_BAABEX010000030.1"/>
</dbReference>
<comment type="caution">
    <text evidence="2">The sequence shown here is derived from an EMBL/GenBank/DDBJ whole genome shotgun (WGS) entry which is preliminary data.</text>
</comment>
<evidence type="ECO:0000313" key="3">
    <source>
        <dbReference type="Proteomes" id="UP001501788"/>
    </source>
</evidence>
<feature type="signal peptide" evidence="1">
    <location>
        <begin position="1"/>
        <end position="22"/>
    </location>
</feature>
<keyword evidence="1" id="KW-0732">Signal</keyword>
<reference evidence="3" key="1">
    <citation type="journal article" date="2019" name="Int. J. Syst. Evol. Microbiol.">
        <title>The Global Catalogue of Microorganisms (GCM) 10K type strain sequencing project: providing services to taxonomists for standard genome sequencing and annotation.</title>
        <authorList>
            <consortium name="The Broad Institute Genomics Platform"/>
            <consortium name="The Broad Institute Genome Sequencing Center for Infectious Disease"/>
            <person name="Wu L."/>
            <person name="Ma J."/>
        </authorList>
    </citation>
    <scope>NUCLEOTIDE SEQUENCE [LARGE SCALE GENOMIC DNA]</scope>
    <source>
        <strain evidence="3">JCM 31890</strain>
    </source>
</reference>
<evidence type="ECO:0000313" key="2">
    <source>
        <dbReference type="EMBL" id="GAA4429435.1"/>
    </source>
</evidence>
<evidence type="ECO:0008006" key="4">
    <source>
        <dbReference type="Google" id="ProtNLM"/>
    </source>
</evidence>